<evidence type="ECO:0000313" key="2">
    <source>
        <dbReference type="EMBL" id="CAH1247894.1"/>
    </source>
</evidence>
<sequence>MEREYTRQRRSRKCSVCRLPVKGHTGPCGPGNCLYERAEGSSDEEHFYRLESDRRLQDRVRHLRKDSKVTDIARRVWSERTSDESEDTLTPRPRSVQSKSTFLSSRPDEEDQTRHARARSEPPQVSRHYSASTKVQDGRSPEHADAQRYTGKI</sequence>
<organism evidence="2 3">
    <name type="scientific">Branchiostoma lanceolatum</name>
    <name type="common">Common lancelet</name>
    <name type="synonym">Amphioxus lanceolatum</name>
    <dbReference type="NCBI Taxonomy" id="7740"/>
    <lineage>
        <taxon>Eukaryota</taxon>
        <taxon>Metazoa</taxon>
        <taxon>Chordata</taxon>
        <taxon>Cephalochordata</taxon>
        <taxon>Leptocardii</taxon>
        <taxon>Amphioxiformes</taxon>
        <taxon>Branchiostomatidae</taxon>
        <taxon>Branchiostoma</taxon>
    </lineage>
</organism>
<feature type="compositionally biased region" description="Polar residues" evidence="1">
    <location>
        <begin position="95"/>
        <end position="104"/>
    </location>
</feature>
<protein>
    <submittedName>
        <fullName evidence="2">Hypp8051 protein</fullName>
    </submittedName>
</protein>
<gene>
    <name evidence="2" type="primary">Hypp8051</name>
    <name evidence="2" type="ORF">BLAG_LOCUS9426</name>
</gene>
<feature type="region of interest" description="Disordered" evidence="1">
    <location>
        <begin position="78"/>
        <end position="153"/>
    </location>
</feature>
<name>A0A8J9Z6M2_BRALA</name>
<proteinExistence type="predicted"/>
<keyword evidence="3" id="KW-1185">Reference proteome</keyword>
<accession>A0A8J9Z6M2</accession>
<feature type="compositionally biased region" description="Basic and acidic residues" evidence="1">
    <location>
        <begin position="136"/>
        <end position="146"/>
    </location>
</feature>
<reference evidence="2" key="1">
    <citation type="submission" date="2022-01" db="EMBL/GenBank/DDBJ databases">
        <authorList>
            <person name="Braso-Vives M."/>
        </authorList>
    </citation>
    <scope>NUCLEOTIDE SEQUENCE</scope>
</reference>
<evidence type="ECO:0000313" key="3">
    <source>
        <dbReference type="Proteomes" id="UP000838412"/>
    </source>
</evidence>
<dbReference type="OrthoDB" id="10059752at2759"/>
<dbReference type="Proteomes" id="UP000838412">
    <property type="component" value="Chromosome 16"/>
</dbReference>
<dbReference type="AlphaFoldDB" id="A0A8J9Z6M2"/>
<dbReference type="EMBL" id="OV696701">
    <property type="protein sequence ID" value="CAH1247894.1"/>
    <property type="molecule type" value="Genomic_DNA"/>
</dbReference>
<evidence type="ECO:0000256" key="1">
    <source>
        <dbReference type="SAM" id="MobiDB-lite"/>
    </source>
</evidence>